<reference evidence="2 3" key="1">
    <citation type="journal article" date="2013" name="ISME J.">
        <title>Comparative genomics of pathogenic lineages of Vibrio nigripulchritudo identifies virulence-associated traits.</title>
        <authorList>
            <person name="Goudenege D."/>
            <person name="Labreuche Y."/>
            <person name="Krin E."/>
            <person name="Ansquer D."/>
            <person name="Mangenot S."/>
            <person name="Calteau A."/>
            <person name="Medigue C."/>
            <person name="Mazel D."/>
            <person name="Polz M.F."/>
            <person name="Le Roux F."/>
        </authorList>
    </citation>
    <scope>NUCLEOTIDE SEQUENCE [LARGE SCALE GENOMIC DNA]</scope>
    <source>
        <strain evidence="2 3">SOn1</strain>
    </source>
</reference>
<evidence type="ECO:0000256" key="1">
    <source>
        <dbReference type="SAM" id="MobiDB-lite"/>
    </source>
</evidence>
<proteinExistence type="predicted"/>
<dbReference type="RefSeq" id="WP_022612209.1">
    <property type="nucleotide sequence ID" value="NZ_LK391965.1"/>
</dbReference>
<dbReference type="EMBL" id="CAOF01000120">
    <property type="protein sequence ID" value="CCO47378.1"/>
    <property type="molecule type" value="Genomic_DNA"/>
</dbReference>
<gene>
    <name evidence="2" type="ORF">VIBNISOn1_30069</name>
</gene>
<protein>
    <submittedName>
        <fullName evidence="2">Uncharacterized protein</fullName>
    </submittedName>
</protein>
<accession>A0AAV2VSH5</accession>
<dbReference type="AlphaFoldDB" id="A0AAV2VSH5"/>
<organism evidence="2 3">
    <name type="scientific">Vibrio nigripulchritudo SOn1</name>
    <dbReference type="NCBI Taxonomy" id="1238450"/>
    <lineage>
        <taxon>Bacteria</taxon>
        <taxon>Pseudomonadati</taxon>
        <taxon>Pseudomonadota</taxon>
        <taxon>Gammaproteobacteria</taxon>
        <taxon>Vibrionales</taxon>
        <taxon>Vibrionaceae</taxon>
        <taxon>Vibrio</taxon>
    </lineage>
</organism>
<evidence type="ECO:0000313" key="2">
    <source>
        <dbReference type="EMBL" id="CCO47378.1"/>
    </source>
</evidence>
<dbReference type="Proteomes" id="UP000018211">
    <property type="component" value="Unassembled WGS sequence"/>
</dbReference>
<sequence>MKMPGSVYFSGNVYVRRFVILLAIVLVGMVTWMEFCDDDILHQNPVQEIKPDKPPAAAGHSELQFNVELTSEPPDTDKPDTKEKMLEASLKEQFSIIAGAYAKELQHPGYSPPLDDEDPRALNPNRFHKVELPILGGKQKAAIRLEKYRYFYPEPIRVFIETPLEIQQVHVDLRDVKGGNSLARQTVEGSEVLFKSKSDWPEELRVKAKVTFAQGDDVLTADFRYYLPVGKVTGVEPPVSEDADMVIPVSLELNKQGTYRLRASLFSSNGKPVASLTATKKLPSGGQVLNLKAHKSVLKGHQSEFELRYIQLEKLSDFPGQKNGYGISEKATYLLGQFDLAQLSDEPYQPSEEEKSRLEFLKNASQ</sequence>
<feature type="region of interest" description="Disordered" evidence="1">
    <location>
        <begin position="346"/>
        <end position="366"/>
    </location>
</feature>
<comment type="caution">
    <text evidence="2">The sequence shown here is derived from an EMBL/GenBank/DDBJ whole genome shotgun (WGS) entry which is preliminary data.</text>
</comment>
<name>A0AAV2VSH5_9VIBR</name>
<evidence type="ECO:0000313" key="3">
    <source>
        <dbReference type="Proteomes" id="UP000018211"/>
    </source>
</evidence>